<dbReference type="OrthoDB" id="6479173at2759"/>
<dbReference type="EMBL" id="OU892285">
    <property type="protein sequence ID" value="CAG9773910.1"/>
    <property type="molecule type" value="Genomic_DNA"/>
</dbReference>
<gene>
    <name evidence="1" type="ORF">CEUTPL_LOCUS14295</name>
</gene>
<accession>A0A9N9QSK9</accession>
<proteinExistence type="predicted"/>
<sequence length="119" mass="13821">MIKNKTYPEAFEDNILEAIFGYYYCKDCARKIMSVPQAAFAAKKVRKNLEKHDPEPKSETRYNGKYMNSIWGMYNRFSVHNLKKIMDNNNNQPQINSAPRLVGSSHLSVSVERLTYLPL</sequence>
<evidence type="ECO:0000313" key="1">
    <source>
        <dbReference type="EMBL" id="CAG9773910.1"/>
    </source>
</evidence>
<dbReference type="Proteomes" id="UP001152799">
    <property type="component" value="Chromosome 9"/>
</dbReference>
<keyword evidence="2" id="KW-1185">Reference proteome</keyword>
<dbReference type="AlphaFoldDB" id="A0A9N9QSK9"/>
<organism evidence="1 2">
    <name type="scientific">Ceutorhynchus assimilis</name>
    <name type="common">cabbage seed weevil</name>
    <dbReference type="NCBI Taxonomy" id="467358"/>
    <lineage>
        <taxon>Eukaryota</taxon>
        <taxon>Metazoa</taxon>
        <taxon>Ecdysozoa</taxon>
        <taxon>Arthropoda</taxon>
        <taxon>Hexapoda</taxon>
        <taxon>Insecta</taxon>
        <taxon>Pterygota</taxon>
        <taxon>Neoptera</taxon>
        <taxon>Endopterygota</taxon>
        <taxon>Coleoptera</taxon>
        <taxon>Polyphaga</taxon>
        <taxon>Cucujiformia</taxon>
        <taxon>Curculionidae</taxon>
        <taxon>Ceutorhynchinae</taxon>
        <taxon>Ceutorhynchus</taxon>
    </lineage>
</organism>
<protein>
    <submittedName>
        <fullName evidence="1">Uncharacterized protein</fullName>
    </submittedName>
</protein>
<reference evidence="1" key="1">
    <citation type="submission" date="2022-01" db="EMBL/GenBank/DDBJ databases">
        <authorList>
            <person name="King R."/>
        </authorList>
    </citation>
    <scope>NUCLEOTIDE SEQUENCE</scope>
</reference>
<evidence type="ECO:0000313" key="2">
    <source>
        <dbReference type="Proteomes" id="UP001152799"/>
    </source>
</evidence>
<name>A0A9N9QSK9_9CUCU</name>